<proteinExistence type="predicted"/>
<organism evidence="1">
    <name type="scientific">Culex pipiens</name>
    <name type="common">House mosquito</name>
    <dbReference type="NCBI Taxonomy" id="7175"/>
    <lineage>
        <taxon>Eukaryota</taxon>
        <taxon>Metazoa</taxon>
        <taxon>Ecdysozoa</taxon>
        <taxon>Arthropoda</taxon>
        <taxon>Hexapoda</taxon>
        <taxon>Insecta</taxon>
        <taxon>Pterygota</taxon>
        <taxon>Neoptera</taxon>
        <taxon>Endopterygota</taxon>
        <taxon>Diptera</taxon>
        <taxon>Nematocera</taxon>
        <taxon>Culicoidea</taxon>
        <taxon>Culicidae</taxon>
        <taxon>Culicinae</taxon>
        <taxon>Culicini</taxon>
        <taxon>Culex</taxon>
        <taxon>Culex</taxon>
    </lineage>
</organism>
<dbReference type="AlphaFoldDB" id="A0A8D8B2N6"/>
<name>A0A8D8B2N6_CULPI</name>
<evidence type="ECO:0000313" key="1">
    <source>
        <dbReference type="EMBL" id="CAG6466564.1"/>
    </source>
</evidence>
<reference evidence="1" key="1">
    <citation type="submission" date="2021-05" db="EMBL/GenBank/DDBJ databases">
        <authorList>
            <person name="Alioto T."/>
            <person name="Alioto T."/>
            <person name="Gomez Garrido J."/>
        </authorList>
    </citation>
    <scope>NUCLEOTIDE SEQUENCE</scope>
</reference>
<protein>
    <submittedName>
        <fullName evidence="1">(northern house mosquito) hypothetical protein</fullName>
    </submittedName>
</protein>
<sequence>MIILVNLDLYAFVPNLTRRSEDTCREVILRTCSVDGFWFIEDLLQRLRRSGQVPICQLCNFQPGSFSPMQAFCLAAQSIARELHRGTFPADGARGPVRRPVLKCTRKLFASHRSITFVLVFSRNISPVAPRAVVET</sequence>
<dbReference type="EMBL" id="HBUE01056187">
    <property type="protein sequence ID" value="CAG6466564.1"/>
    <property type="molecule type" value="Transcribed_RNA"/>
</dbReference>
<accession>A0A8D8B2N6</accession>